<proteinExistence type="predicted"/>
<keyword evidence="3 6" id="KW-0812">Transmembrane</keyword>
<organism evidence="7 8">
    <name type="scientific">Streptomyces botrytidirepellens</name>
    <dbReference type="NCBI Taxonomy" id="2486417"/>
    <lineage>
        <taxon>Bacteria</taxon>
        <taxon>Bacillati</taxon>
        <taxon>Actinomycetota</taxon>
        <taxon>Actinomycetes</taxon>
        <taxon>Kitasatosporales</taxon>
        <taxon>Streptomycetaceae</taxon>
        <taxon>Streptomyces</taxon>
    </lineage>
</organism>
<gene>
    <name evidence="7" type="ORF">EEJ42_22550</name>
</gene>
<dbReference type="AlphaFoldDB" id="A0A3M8VTY1"/>
<keyword evidence="8" id="KW-1185">Reference proteome</keyword>
<evidence type="ECO:0000256" key="4">
    <source>
        <dbReference type="ARBA" id="ARBA00022989"/>
    </source>
</evidence>
<evidence type="ECO:0000256" key="5">
    <source>
        <dbReference type="ARBA" id="ARBA00023136"/>
    </source>
</evidence>
<evidence type="ECO:0000313" key="7">
    <source>
        <dbReference type="EMBL" id="RNG21258.1"/>
    </source>
</evidence>
<accession>A0A3M8VTY1</accession>
<evidence type="ECO:0000256" key="3">
    <source>
        <dbReference type="ARBA" id="ARBA00022692"/>
    </source>
</evidence>
<evidence type="ECO:0000256" key="2">
    <source>
        <dbReference type="ARBA" id="ARBA00022475"/>
    </source>
</evidence>
<feature type="transmembrane region" description="Helical" evidence="6">
    <location>
        <begin position="113"/>
        <end position="131"/>
    </location>
</feature>
<evidence type="ECO:0000313" key="8">
    <source>
        <dbReference type="Proteomes" id="UP000275401"/>
    </source>
</evidence>
<name>A0A3M8VTY1_9ACTN</name>
<evidence type="ECO:0008006" key="9">
    <source>
        <dbReference type="Google" id="ProtNLM"/>
    </source>
</evidence>
<protein>
    <recommendedName>
        <fullName evidence="9">Integral membrane protein</fullName>
    </recommendedName>
</protein>
<dbReference type="InterPro" id="IPR010343">
    <property type="entry name" value="ArAE_1"/>
</dbReference>
<reference evidence="7 8" key="1">
    <citation type="submission" date="2018-11" db="EMBL/GenBank/DDBJ databases">
        <title>The Potential of Streptomyces as Biocontrol Agents against the Tomato grey mould, Botrytis cinerea (Gray mold) Frontiers in Microbiology.</title>
        <authorList>
            <person name="Li D."/>
        </authorList>
    </citation>
    <scope>NUCLEOTIDE SEQUENCE [LARGE SCALE GENOMIC DNA]</scope>
    <source>
        <strain evidence="7 8">NEAU-LD23</strain>
    </source>
</reference>
<sequence length="400" mass="44023">MDGRTSTGGGHDEERTRRGRLWAWGHRAAVQHGPERHTLLLIGKSTLAATLAWFTAADLLHAQSPAFAPFSAVLIMNVTVYQSIAQSLRYVAAVVTGVAVQAALGFLAGPDPVTFVLVAAIALTIGQWRALGAQRSQVATAAFFAFSTYASATSNTERATQLGQIVLLVLIGCSLGLLVNVVLVPPLRYRSAEHGIRALAGALESLLADMGPAMRDGEFAEEHARDWRSRSNHAQALVSQARSGLRTAEESVPFNPRRLLPQHRGRTSFANYRAVLDALERAAYQLASLTRSLERWREEERDDSYRQFLRCYGTYLGSLEEIVRVLAQLDETHLRDQAAQLCELAEDMQEQRRTVTEQAESDGLPLGDPTRPYGVLVIEATRLTEEFQYTCDVLQTHVQG</sequence>
<keyword evidence="2" id="KW-1003">Cell membrane</keyword>
<dbReference type="RefSeq" id="WP_123102271.1">
    <property type="nucleotide sequence ID" value="NZ_RIBZ01000275.1"/>
</dbReference>
<comment type="caution">
    <text evidence="7">The sequence shown here is derived from an EMBL/GenBank/DDBJ whole genome shotgun (WGS) entry which is preliminary data.</text>
</comment>
<keyword evidence="5 6" id="KW-0472">Membrane</keyword>
<feature type="transmembrane region" description="Helical" evidence="6">
    <location>
        <begin position="88"/>
        <end position="107"/>
    </location>
</feature>
<dbReference type="Proteomes" id="UP000275401">
    <property type="component" value="Unassembled WGS sequence"/>
</dbReference>
<comment type="subcellular location">
    <subcellularLocation>
        <location evidence="1">Cell membrane</location>
        <topology evidence="1">Multi-pass membrane protein</topology>
    </subcellularLocation>
</comment>
<evidence type="ECO:0000256" key="1">
    <source>
        <dbReference type="ARBA" id="ARBA00004651"/>
    </source>
</evidence>
<dbReference type="Pfam" id="PF06081">
    <property type="entry name" value="ArAE_1"/>
    <property type="match status" value="1"/>
</dbReference>
<evidence type="ECO:0000256" key="6">
    <source>
        <dbReference type="SAM" id="Phobius"/>
    </source>
</evidence>
<feature type="transmembrane region" description="Helical" evidence="6">
    <location>
        <begin position="162"/>
        <end position="184"/>
    </location>
</feature>
<dbReference type="EMBL" id="RIBZ01000275">
    <property type="protein sequence ID" value="RNG21258.1"/>
    <property type="molecule type" value="Genomic_DNA"/>
</dbReference>
<keyword evidence="4 6" id="KW-1133">Transmembrane helix</keyword>
<dbReference type="GO" id="GO:0005886">
    <property type="term" value="C:plasma membrane"/>
    <property type="evidence" value="ECO:0007669"/>
    <property type="project" value="UniProtKB-SubCell"/>
</dbReference>
<feature type="transmembrane region" description="Helical" evidence="6">
    <location>
        <begin position="62"/>
        <end position="81"/>
    </location>
</feature>